<dbReference type="Proteomes" id="UP000198949">
    <property type="component" value="Unassembled WGS sequence"/>
</dbReference>
<dbReference type="SUPFAM" id="SSF51445">
    <property type="entry name" value="(Trans)glycosidases"/>
    <property type="match status" value="1"/>
</dbReference>
<keyword evidence="8" id="KW-0812">Transmembrane</keyword>
<dbReference type="InterPro" id="IPR017853">
    <property type="entry name" value="GH"/>
</dbReference>
<sequence>MKRQPRERHRRLRALAAATGALLLPAAIGFAQPAAAQDEGTVVYTSDFEDGDVGDWAPRGPVTLTVEDGALLTAGRAADWHGPSVDITDHIAPGGTYAVSVSVRFAEGSGGEVLTSTVQRESAAGTSYDSIVYQSAVGADWVELTGQYSITSPADSLTFYVESPTVDASYWIDDFTITELTPPGIEPDIPSLKDVLADDFLIGAAVDASDLVDPSAQLLNKHFSSITAENHMKPDAIQPTEGEFTFDAADELVDHAQANDMAIWGHTFLWHTSQVPEWWFQYPAGHPNAGQPLGSSDEDRQIMIDRLEAHIGAIAEHYGDDMWAWDVVNEVISDNNAEVYRHSRWYEIFEGPEYVSHAFTIAREQFDAVGATDVKLFINDYGTDNPGKRDNLYNLVADMIADGVPVDGVGHQTHINLNTSIDQIEESIDKFAGLGVLQSVTELDVAIGAPGAGEEFPQLEARLIEQGHYFRDLFAMFREHADDLESVTLWGLHDGRSWLRSEDRPLESPLAFSDALQSKWAYWGIVDPTRLPDIPDEEEPDYARVQVPLADTAPEIDGQKDDAWDGAATVATDVNVEGADGAKADVSLLWDEGAVYALFEVTDPQLDESSANPWEQDSVEVFLNPGNTKSGGYDDADGQYRVSFTNAVSVGGNGPEAGEITSAAAATDTGYRVEIAIALAEGRGEVGAEHGLELQVNDGTDGVRTAVHTWYDPTGLSWNTNANWGIAELVEEVDGGGGGGQLPTTGAALTAAISGAVLLAAAGITTLMVMRRRRAAANWGD</sequence>
<reference evidence="12" key="1">
    <citation type="submission" date="2016-10" db="EMBL/GenBank/DDBJ databases">
        <authorList>
            <person name="Varghese N."/>
            <person name="Submissions S."/>
        </authorList>
    </citation>
    <scope>NUCLEOTIDE SEQUENCE [LARGE SCALE GENOMIC DNA]</scope>
    <source>
        <strain evidence="12">CGMCC 4.3516</strain>
    </source>
</reference>
<evidence type="ECO:0000256" key="3">
    <source>
        <dbReference type="ARBA" id="ARBA00022801"/>
    </source>
</evidence>
<dbReference type="OrthoDB" id="9815836at2"/>
<dbReference type="AlphaFoldDB" id="A0A1G6QZT5"/>
<dbReference type="Gene3D" id="2.60.40.1190">
    <property type="match status" value="1"/>
</dbReference>
<feature type="transmembrane region" description="Helical" evidence="8">
    <location>
        <begin position="747"/>
        <end position="769"/>
    </location>
</feature>
<keyword evidence="12" id="KW-1185">Reference proteome</keyword>
<dbReference type="Pfam" id="PF02018">
    <property type="entry name" value="CBM_4_9"/>
    <property type="match status" value="1"/>
</dbReference>
<evidence type="ECO:0000256" key="4">
    <source>
        <dbReference type="ARBA" id="ARBA00023277"/>
    </source>
</evidence>
<dbReference type="STRING" id="58114.SAMN05216270_101186"/>
<dbReference type="GO" id="GO:0031176">
    <property type="term" value="F:endo-1,4-beta-xylanase activity"/>
    <property type="evidence" value="ECO:0007669"/>
    <property type="project" value="UniProtKB-EC"/>
</dbReference>
<keyword evidence="5 7" id="KW-0326">Glycosidase</keyword>
<feature type="domain" description="GH10" evidence="10">
    <location>
        <begin position="186"/>
        <end position="528"/>
    </location>
</feature>
<proteinExistence type="inferred from homology"/>
<feature type="chain" id="PRO_5011443405" description="Beta-xylanase" evidence="9">
    <location>
        <begin position="37"/>
        <end position="781"/>
    </location>
</feature>
<evidence type="ECO:0000259" key="10">
    <source>
        <dbReference type="PROSITE" id="PS51760"/>
    </source>
</evidence>
<evidence type="ECO:0000256" key="8">
    <source>
        <dbReference type="SAM" id="Phobius"/>
    </source>
</evidence>
<dbReference type="GO" id="GO:0045493">
    <property type="term" value="P:xylan catabolic process"/>
    <property type="evidence" value="ECO:0007669"/>
    <property type="project" value="UniProtKB-KW"/>
</dbReference>
<keyword evidence="3 7" id="KW-0378">Hydrolase</keyword>
<evidence type="ECO:0000256" key="7">
    <source>
        <dbReference type="RuleBase" id="RU361174"/>
    </source>
</evidence>
<dbReference type="EMBL" id="FNAD01000001">
    <property type="protein sequence ID" value="SDC97267.1"/>
    <property type="molecule type" value="Genomic_DNA"/>
</dbReference>
<dbReference type="InterPro" id="IPR003305">
    <property type="entry name" value="CenC_carb-bd"/>
</dbReference>
<keyword evidence="8" id="KW-1133">Transmembrane helix</keyword>
<dbReference type="InterPro" id="IPR044846">
    <property type="entry name" value="GH10"/>
</dbReference>
<evidence type="ECO:0000256" key="5">
    <source>
        <dbReference type="ARBA" id="ARBA00023295"/>
    </source>
</evidence>
<dbReference type="Gene3D" id="2.60.120.260">
    <property type="entry name" value="Galactose-binding domain-like"/>
    <property type="match status" value="1"/>
</dbReference>
<evidence type="ECO:0000313" key="11">
    <source>
        <dbReference type="EMBL" id="SDC97267.1"/>
    </source>
</evidence>
<keyword evidence="9" id="KW-0732">Signal</keyword>
<dbReference type="InterPro" id="IPR001000">
    <property type="entry name" value="GH10_dom"/>
</dbReference>
<dbReference type="GO" id="GO:0030246">
    <property type="term" value="F:carbohydrate binding"/>
    <property type="evidence" value="ECO:0007669"/>
    <property type="project" value="InterPro"/>
</dbReference>
<dbReference type="PANTHER" id="PTHR31490">
    <property type="entry name" value="GLYCOSYL HYDROLASE"/>
    <property type="match status" value="1"/>
</dbReference>
<accession>A0A1G6QZT5</accession>
<dbReference type="InterPro" id="IPR010502">
    <property type="entry name" value="Carb-bd_dom_fam9"/>
</dbReference>
<organism evidence="11 12">
    <name type="scientific">Glycomyces harbinensis</name>
    <dbReference type="NCBI Taxonomy" id="58114"/>
    <lineage>
        <taxon>Bacteria</taxon>
        <taxon>Bacillati</taxon>
        <taxon>Actinomycetota</taxon>
        <taxon>Actinomycetes</taxon>
        <taxon>Glycomycetales</taxon>
        <taxon>Glycomycetaceae</taxon>
        <taxon>Glycomyces</taxon>
    </lineage>
</organism>
<dbReference type="PRINTS" id="PR00134">
    <property type="entry name" value="GLHYDRLASE10"/>
</dbReference>
<dbReference type="SUPFAM" id="SSF49344">
    <property type="entry name" value="CBD9-like"/>
    <property type="match status" value="1"/>
</dbReference>
<dbReference type="SUPFAM" id="SSF49785">
    <property type="entry name" value="Galactose-binding domain-like"/>
    <property type="match status" value="1"/>
</dbReference>
<dbReference type="EC" id="3.2.1.8" evidence="7"/>
<dbReference type="PANTHER" id="PTHR31490:SF90">
    <property type="entry name" value="ENDO-1,4-BETA-XYLANASE A"/>
    <property type="match status" value="1"/>
</dbReference>
<dbReference type="Pfam" id="PF00331">
    <property type="entry name" value="Glyco_hydro_10"/>
    <property type="match status" value="1"/>
</dbReference>
<keyword evidence="8" id="KW-0472">Membrane</keyword>
<evidence type="ECO:0000256" key="1">
    <source>
        <dbReference type="ARBA" id="ARBA00007495"/>
    </source>
</evidence>
<keyword evidence="6 7" id="KW-0624">Polysaccharide degradation</keyword>
<evidence type="ECO:0000256" key="6">
    <source>
        <dbReference type="ARBA" id="ARBA00023326"/>
    </source>
</evidence>
<dbReference type="InterPro" id="IPR006311">
    <property type="entry name" value="TAT_signal"/>
</dbReference>
<dbReference type="Pfam" id="PF06452">
    <property type="entry name" value="CBM9_1"/>
    <property type="match status" value="1"/>
</dbReference>
<name>A0A1G6QZT5_9ACTN</name>
<comment type="similarity">
    <text evidence="1 7">Belongs to the glycosyl hydrolase 10 (cellulase F) family.</text>
</comment>
<dbReference type="PROSITE" id="PS51318">
    <property type="entry name" value="TAT"/>
    <property type="match status" value="1"/>
</dbReference>
<dbReference type="PROSITE" id="PS51760">
    <property type="entry name" value="GH10_2"/>
    <property type="match status" value="1"/>
</dbReference>
<gene>
    <name evidence="11" type="ORF">SAMN05216270_101186</name>
</gene>
<dbReference type="InterPro" id="IPR008979">
    <property type="entry name" value="Galactose-bd-like_sf"/>
</dbReference>
<evidence type="ECO:0000313" key="12">
    <source>
        <dbReference type="Proteomes" id="UP000198949"/>
    </source>
</evidence>
<comment type="catalytic activity">
    <reaction evidence="7">
        <text>Endohydrolysis of (1-&gt;4)-beta-D-xylosidic linkages in xylans.</text>
        <dbReference type="EC" id="3.2.1.8"/>
    </reaction>
</comment>
<evidence type="ECO:0000256" key="9">
    <source>
        <dbReference type="SAM" id="SignalP"/>
    </source>
</evidence>
<evidence type="ECO:0000256" key="2">
    <source>
        <dbReference type="ARBA" id="ARBA00022737"/>
    </source>
</evidence>
<dbReference type="RefSeq" id="WP_091027268.1">
    <property type="nucleotide sequence ID" value="NZ_FNAD01000001.1"/>
</dbReference>
<keyword evidence="2" id="KW-0677">Repeat</keyword>
<keyword evidence="11" id="KW-0858">Xylan degradation</keyword>
<dbReference type="Gene3D" id="3.20.20.80">
    <property type="entry name" value="Glycosidases"/>
    <property type="match status" value="1"/>
</dbReference>
<feature type="signal peptide" evidence="9">
    <location>
        <begin position="1"/>
        <end position="36"/>
    </location>
</feature>
<dbReference type="SMART" id="SM00633">
    <property type="entry name" value="Glyco_10"/>
    <property type="match status" value="1"/>
</dbReference>
<keyword evidence="4 7" id="KW-0119">Carbohydrate metabolism</keyword>
<protein>
    <recommendedName>
        <fullName evidence="7">Beta-xylanase</fullName>
        <ecNumber evidence="7">3.2.1.8</ecNumber>
    </recommendedName>
</protein>